<dbReference type="Proteomes" id="UP001217089">
    <property type="component" value="Unassembled WGS sequence"/>
</dbReference>
<dbReference type="SUPFAM" id="SSF57667">
    <property type="entry name" value="beta-beta-alpha zinc fingers"/>
    <property type="match status" value="2"/>
</dbReference>
<feature type="domain" description="C2H2-type" evidence="10">
    <location>
        <begin position="309"/>
        <end position="336"/>
    </location>
</feature>
<dbReference type="InterPro" id="IPR013087">
    <property type="entry name" value="Znf_C2H2_type"/>
</dbReference>
<evidence type="ECO:0000256" key="7">
    <source>
        <dbReference type="ARBA" id="ARBA00023163"/>
    </source>
</evidence>
<protein>
    <recommendedName>
        <fullName evidence="10">C2H2-type domain-containing protein</fullName>
    </recommendedName>
</protein>
<keyword evidence="7" id="KW-0804">Transcription</keyword>
<dbReference type="Gene3D" id="3.30.160.60">
    <property type="entry name" value="Classic Zinc Finger"/>
    <property type="match status" value="2"/>
</dbReference>
<keyword evidence="3" id="KW-0677">Repeat</keyword>
<evidence type="ECO:0000256" key="4">
    <source>
        <dbReference type="ARBA" id="ARBA00022771"/>
    </source>
</evidence>
<evidence type="ECO:0000256" key="2">
    <source>
        <dbReference type="ARBA" id="ARBA00022723"/>
    </source>
</evidence>
<keyword evidence="6" id="KW-0805">Transcription regulation</keyword>
<keyword evidence="12" id="KW-1185">Reference proteome</keyword>
<dbReference type="PANTHER" id="PTHR24394">
    <property type="entry name" value="ZINC FINGER PROTEIN"/>
    <property type="match status" value="1"/>
</dbReference>
<evidence type="ECO:0000256" key="3">
    <source>
        <dbReference type="ARBA" id="ARBA00022737"/>
    </source>
</evidence>
<keyword evidence="2" id="KW-0479">Metal-binding</keyword>
<evidence type="ECO:0000256" key="1">
    <source>
        <dbReference type="ARBA" id="ARBA00004123"/>
    </source>
</evidence>
<keyword evidence="5" id="KW-0862">Zinc</keyword>
<evidence type="ECO:0000256" key="9">
    <source>
        <dbReference type="PROSITE-ProRule" id="PRU00042"/>
    </source>
</evidence>
<name>A0ABQ9FN46_TEGGR</name>
<evidence type="ECO:0000256" key="6">
    <source>
        <dbReference type="ARBA" id="ARBA00023015"/>
    </source>
</evidence>
<evidence type="ECO:0000313" key="11">
    <source>
        <dbReference type="EMBL" id="KAJ8318668.1"/>
    </source>
</evidence>
<feature type="domain" description="C2H2-type" evidence="10">
    <location>
        <begin position="337"/>
        <end position="364"/>
    </location>
</feature>
<dbReference type="PROSITE" id="PS00028">
    <property type="entry name" value="ZINC_FINGER_C2H2_1"/>
    <property type="match status" value="4"/>
</dbReference>
<reference evidence="11 12" key="1">
    <citation type="submission" date="2022-12" db="EMBL/GenBank/DDBJ databases">
        <title>Chromosome-level genome of Tegillarca granosa.</title>
        <authorList>
            <person name="Kim J."/>
        </authorList>
    </citation>
    <scope>NUCLEOTIDE SEQUENCE [LARGE SCALE GENOMIC DNA]</scope>
    <source>
        <strain evidence="11">Teg-2019</strain>
        <tissue evidence="11">Adductor muscle</tissue>
    </source>
</reference>
<dbReference type="PROSITE" id="PS50157">
    <property type="entry name" value="ZINC_FINGER_C2H2_2"/>
    <property type="match status" value="4"/>
</dbReference>
<dbReference type="InterPro" id="IPR036236">
    <property type="entry name" value="Znf_C2H2_sf"/>
</dbReference>
<dbReference type="PANTHER" id="PTHR24394:SF48">
    <property type="entry name" value="ZINC FINGER PROTEIN 771"/>
    <property type="match status" value="1"/>
</dbReference>
<proteinExistence type="predicted"/>
<accession>A0ABQ9FN46</accession>
<feature type="domain" description="C2H2-type" evidence="10">
    <location>
        <begin position="366"/>
        <end position="393"/>
    </location>
</feature>
<comment type="subcellular location">
    <subcellularLocation>
        <location evidence="1">Nucleus</location>
    </subcellularLocation>
</comment>
<evidence type="ECO:0000256" key="8">
    <source>
        <dbReference type="ARBA" id="ARBA00023242"/>
    </source>
</evidence>
<keyword evidence="4 9" id="KW-0863">Zinc-finger</keyword>
<gene>
    <name evidence="11" type="ORF">KUTeg_003759</name>
</gene>
<feature type="domain" description="C2H2-type" evidence="10">
    <location>
        <begin position="394"/>
        <end position="421"/>
    </location>
</feature>
<dbReference type="SMART" id="SM00355">
    <property type="entry name" value="ZnF_C2H2"/>
    <property type="match status" value="4"/>
</dbReference>
<evidence type="ECO:0000256" key="5">
    <source>
        <dbReference type="ARBA" id="ARBA00022833"/>
    </source>
</evidence>
<sequence>MTSLSIMVNSEEVSKTHLLCLQVTLEQEVAIYAFFQFNNWKILREVIPDKCDVCSSKISRSDEIDQTQLDGLFSGQLASNTESQPVVIQILDQQQQQQTNSDNIEIQDVVTNNLLEPISSELDEEENNVYHSINGTNATNKDHSLILNNSELNNFEGENNIQVQTVPTVEFNYSQENLSTDVSETNDDIEKYKSIHLEKHNSEVPLNTKELSDQIDELLVKNKDINEDQESITEDINHGEGIEDISCPVEKSVALEKTFKTDTQLKEIINKTSVVNSKVVSAGTQVVRRSSRKRKENSNNDIVRDVYPFSCMKCDKGFMEEKYFKSHLKAYHGDKCVICDKCGKSFPNNYLLKKHERFHDDTVEKYHCKKCDKTFVDENLLKKHENSHLNVRPFTCELCGRSFTQMGHLNCHKETHKDNKSRKFKYK</sequence>
<keyword evidence="8" id="KW-0539">Nucleus</keyword>
<dbReference type="Pfam" id="PF00096">
    <property type="entry name" value="zf-C2H2"/>
    <property type="match status" value="2"/>
</dbReference>
<evidence type="ECO:0000313" key="12">
    <source>
        <dbReference type="Proteomes" id="UP001217089"/>
    </source>
</evidence>
<organism evidence="11 12">
    <name type="scientific">Tegillarca granosa</name>
    <name type="common">Malaysian cockle</name>
    <name type="synonym">Anadara granosa</name>
    <dbReference type="NCBI Taxonomy" id="220873"/>
    <lineage>
        <taxon>Eukaryota</taxon>
        <taxon>Metazoa</taxon>
        <taxon>Spiralia</taxon>
        <taxon>Lophotrochozoa</taxon>
        <taxon>Mollusca</taxon>
        <taxon>Bivalvia</taxon>
        <taxon>Autobranchia</taxon>
        <taxon>Pteriomorphia</taxon>
        <taxon>Arcoida</taxon>
        <taxon>Arcoidea</taxon>
        <taxon>Arcidae</taxon>
        <taxon>Tegillarca</taxon>
    </lineage>
</organism>
<evidence type="ECO:0000259" key="10">
    <source>
        <dbReference type="PROSITE" id="PS50157"/>
    </source>
</evidence>
<comment type="caution">
    <text evidence="11">The sequence shown here is derived from an EMBL/GenBank/DDBJ whole genome shotgun (WGS) entry which is preliminary data.</text>
</comment>
<dbReference type="EMBL" id="JARBDR010000214">
    <property type="protein sequence ID" value="KAJ8318668.1"/>
    <property type="molecule type" value="Genomic_DNA"/>
</dbReference>